<protein>
    <submittedName>
        <fullName evidence="1">Uncharacterized protein</fullName>
    </submittedName>
</protein>
<gene>
    <name evidence="1" type="ORF">PECUL_23A038307</name>
</gene>
<accession>A0AAD1RJC4</accession>
<dbReference type="Pfam" id="PF15142">
    <property type="entry name" value="INCA1"/>
    <property type="match status" value="1"/>
</dbReference>
<keyword evidence="2" id="KW-1185">Reference proteome</keyword>
<sequence length="175" mass="20404">MREQTDLKMSSYPVCREEEDWHSLSVSGLETLPSPAELCRKRRKKNSQRVTERRVLAVYQHLQELRSKQSSLEQLKSLKWGRYEKLENGSQSEIQNEETDSNVQEVNCVTFLDMMSSHAEDQQTCFPRSSPLHSRIRETFPWLSPARGTPSSPWLDENMAGSPDTHWLCEFLDEE</sequence>
<evidence type="ECO:0000313" key="2">
    <source>
        <dbReference type="Proteomes" id="UP001295444"/>
    </source>
</evidence>
<dbReference type="AlphaFoldDB" id="A0AAD1RJC4"/>
<dbReference type="InterPro" id="IPR026238">
    <property type="entry name" value="INCA1"/>
</dbReference>
<dbReference type="EMBL" id="OW240914">
    <property type="protein sequence ID" value="CAH2272480.1"/>
    <property type="molecule type" value="Genomic_DNA"/>
</dbReference>
<dbReference type="Proteomes" id="UP001295444">
    <property type="component" value="Chromosome 03"/>
</dbReference>
<organism evidence="1 2">
    <name type="scientific">Pelobates cultripes</name>
    <name type="common">Western spadefoot toad</name>
    <dbReference type="NCBI Taxonomy" id="61616"/>
    <lineage>
        <taxon>Eukaryota</taxon>
        <taxon>Metazoa</taxon>
        <taxon>Chordata</taxon>
        <taxon>Craniata</taxon>
        <taxon>Vertebrata</taxon>
        <taxon>Euteleostomi</taxon>
        <taxon>Amphibia</taxon>
        <taxon>Batrachia</taxon>
        <taxon>Anura</taxon>
        <taxon>Pelobatoidea</taxon>
        <taxon>Pelobatidae</taxon>
        <taxon>Pelobates</taxon>
    </lineage>
</organism>
<evidence type="ECO:0000313" key="1">
    <source>
        <dbReference type="EMBL" id="CAH2272480.1"/>
    </source>
</evidence>
<proteinExistence type="predicted"/>
<name>A0AAD1RJC4_PELCU</name>
<reference evidence="1" key="1">
    <citation type="submission" date="2022-03" db="EMBL/GenBank/DDBJ databases">
        <authorList>
            <person name="Alioto T."/>
            <person name="Alioto T."/>
            <person name="Gomez Garrido J."/>
        </authorList>
    </citation>
    <scope>NUCLEOTIDE SEQUENCE</scope>
</reference>